<proteinExistence type="predicted"/>
<protein>
    <submittedName>
        <fullName evidence="1">Uncharacterized protein</fullName>
    </submittedName>
</protein>
<evidence type="ECO:0000313" key="2">
    <source>
        <dbReference type="Proteomes" id="UP001239782"/>
    </source>
</evidence>
<gene>
    <name evidence="1" type="ORF">Q9312_10435</name>
</gene>
<name>A0AA51X620_9GAMM</name>
<dbReference type="RefSeq" id="WP_309200783.1">
    <property type="nucleotide sequence ID" value="NZ_CP133548.1"/>
</dbReference>
<dbReference type="AlphaFoldDB" id="A0AA51X620"/>
<dbReference type="KEGG" id="plei:Q9312_10435"/>
<dbReference type="Proteomes" id="UP001239782">
    <property type="component" value="Chromosome"/>
</dbReference>
<accession>A0AA51X620</accession>
<keyword evidence="2" id="KW-1185">Reference proteome</keyword>
<dbReference type="EMBL" id="CP133548">
    <property type="protein sequence ID" value="WMS85630.1"/>
    <property type="molecule type" value="Genomic_DNA"/>
</dbReference>
<organism evidence="1 2">
    <name type="scientific">Pleionea litopenaei</name>
    <dbReference type="NCBI Taxonomy" id="3070815"/>
    <lineage>
        <taxon>Bacteria</taxon>
        <taxon>Pseudomonadati</taxon>
        <taxon>Pseudomonadota</taxon>
        <taxon>Gammaproteobacteria</taxon>
        <taxon>Oceanospirillales</taxon>
        <taxon>Pleioneaceae</taxon>
        <taxon>Pleionea</taxon>
    </lineage>
</organism>
<reference evidence="1 2" key="1">
    <citation type="submission" date="2023-08" db="EMBL/GenBank/DDBJ databases">
        <title>Pleionea litopenaei sp. nov., isolated from stomach of juvenile Litopenaeus vannamei.</title>
        <authorList>
            <person name="Rho A.M."/>
            <person name="Hwang C.Y."/>
        </authorList>
    </citation>
    <scope>NUCLEOTIDE SEQUENCE [LARGE SCALE GENOMIC DNA]</scope>
    <source>
        <strain evidence="1 2">HL-JVS1</strain>
    </source>
</reference>
<sequence length="64" mass="7380">MSIGNSGRIVIEIEPELKRELHSVLRLEGTNLKTWFLVQVEELLAEKVQKSLPLEHGTQDRELQ</sequence>
<evidence type="ECO:0000313" key="1">
    <source>
        <dbReference type="EMBL" id="WMS85630.1"/>
    </source>
</evidence>